<evidence type="ECO:0000256" key="2">
    <source>
        <dbReference type="ARBA" id="ARBA00022771"/>
    </source>
</evidence>
<dbReference type="PANTHER" id="PTHR10237:SF14">
    <property type="entry name" value="MYND-TYPE DOMAIN-CONTAINING PROTEIN"/>
    <property type="match status" value="1"/>
</dbReference>
<sequence length="283" mass="32607">MQNRIAEEEAGLTKKRTPWEKAAEEKALAYVALSGMEQMHPRPSEEVFAQNRKFLKDADKKLQKFAREGHDVETAFREALEKEQGTMLQMNAMAQAWKKENPNKTNFEYGGPETQRLYEQIAAPPKSSNRRGQFYTCDYCKKSSTVELKMCARCKKVAYCNRDCQKTAWKAHKKTCVEWTKTKDPKELALSWEELEAFGGRPAEGKVLEIRAMLDESMMRQVFQCKDRLGKLRRIAAYTNSRSIPGLRQGSIIKWKNPKFHYFMDGSSGARIEEEDLPNVTVS</sequence>
<dbReference type="PANTHER" id="PTHR10237">
    <property type="entry name" value="DEFORMED EPIDERMAL AUTOREGULATORY FACTOR 1 HOMOLOG SUPPRESSIN"/>
    <property type="match status" value="1"/>
</dbReference>
<dbReference type="GO" id="GO:0000981">
    <property type="term" value="F:DNA-binding transcription factor activity, RNA polymerase II-specific"/>
    <property type="evidence" value="ECO:0007669"/>
    <property type="project" value="TreeGrafter"/>
</dbReference>
<evidence type="ECO:0000313" key="6">
    <source>
        <dbReference type="EMBL" id="CAJ1969248.1"/>
    </source>
</evidence>
<dbReference type="AlphaFoldDB" id="A0AAD2JPB5"/>
<evidence type="ECO:0000259" key="5">
    <source>
        <dbReference type="PROSITE" id="PS50865"/>
    </source>
</evidence>
<evidence type="ECO:0000313" key="7">
    <source>
        <dbReference type="Proteomes" id="UP001295423"/>
    </source>
</evidence>
<dbReference type="InterPro" id="IPR002893">
    <property type="entry name" value="Znf_MYND"/>
</dbReference>
<dbReference type="EMBL" id="CAKOGP040002424">
    <property type="protein sequence ID" value="CAJ1969248.1"/>
    <property type="molecule type" value="Genomic_DNA"/>
</dbReference>
<dbReference type="Gene3D" id="6.10.140.2220">
    <property type="match status" value="1"/>
</dbReference>
<gene>
    <name evidence="6" type="ORF">CYCCA115_LOCUS23610</name>
</gene>
<protein>
    <recommendedName>
        <fullName evidence="5">MYND-type domain-containing protein</fullName>
    </recommendedName>
</protein>
<proteinExistence type="predicted"/>
<keyword evidence="2 4" id="KW-0863">Zinc-finger</keyword>
<comment type="caution">
    <text evidence="6">The sequence shown here is derived from an EMBL/GenBank/DDBJ whole genome shotgun (WGS) entry which is preliminary data.</text>
</comment>
<evidence type="ECO:0000256" key="1">
    <source>
        <dbReference type="ARBA" id="ARBA00022723"/>
    </source>
</evidence>
<dbReference type="GO" id="GO:0005634">
    <property type="term" value="C:nucleus"/>
    <property type="evidence" value="ECO:0007669"/>
    <property type="project" value="TreeGrafter"/>
</dbReference>
<dbReference type="PROSITE" id="PS01360">
    <property type="entry name" value="ZF_MYND_1"/>
    <property type="match status" value="1"/>
</dbReference>
<dbReference type="Proteomes" id="UP001295423">
    <property type="component" value="Unassembled WGS sequence"/>
</dbReference>
<evidence type="ECO:0000256" key="3">
    <source>
        <dbReference type="ARBA" id="ARBA00022833"/>
    </source>
</evidence>
<dbReference type="PROSITE" id="PS50865">
    <property type="entry name" value="ZF_MYND_2"/>
    <property type="match status" value="1"/>
</dbReference>
<feature type="domain" description="MYND-type" evidence="5">
    <location>
        <begin position="137"/>
        <end position="176"/>
    </location>
</feature>
<name>A0AAD2JPB5_9STRA</name>
<dbReference type="SUPFAM" id="SSF144232">
    <property type="entry name" value="HIT/MYND zinc finger-like"/>
    <property type="match status" value="1"/>
</dbReference>
<keyword evidence="7" id="KW-1185">Reference proteome</keyword>
<evidence type="ECO:0000256" key="4">
    <source>
        <dbReference type="PROSITE-ProRule" id="PRU00134"/>
    </source>
</evidence>
<organism evidence="6 7">
    <name type="scientific">Cylindrotheca closterium</name>
    <dbReference type="NCBI Taxonomy" id="2856"/>
    <lineage>
        <taxon>Eukaryota</taxon>
        <taxon>Sar</taxon>
        <taxon>Stramenopiles</taxon>
        <taxon>Ochrophyta</taxon>
        <taxon>Bacillariophyta</taxon>
        <taxon>Bacillariophyceae</taxon>
        <taxon>Bacillariophycidae</taxon>
        <taxon>Bacillariales</taxon>
        <taxon>Bacillariaceae</taxon>
        <taxon>Cylindrotheca</taxon>
    </lineage>
</organism>
<keyword evidence="1" id="KW-0479">Metal-binding</keyword>
<dbReference type="InterPro" id="IPR024119">
    <property type="entry name" value="TF_DEAF-1"/>
</dbReference>
<keyword evidence="3" id="KW-0862">Zinc</keyword>
<accession>A0AAD2JPB5</accession>
<reference evidence="6" key="1">
    <citation type="submission" date="2023-08" db="EMBL/GenBank/DDBJ databases">
        <authorList>
            <person name="Audoor S."/>
            <person name="Bilcke G."/>
        </authorList>
    </citation>
    <scope>NUCLEOTIDE SEQUENCE</scope>
</reference>
<dbReference type="GO" id="GO:0008270">
    <property type="term" value="F:zinc ion binding"/>
    <property type="evidence" value="ECO:0007669"/>
    <property type="project" value="UniProtKB-KW"/>
</dbReference>
<dbReference type="Pfam" id="PF01753">
    <property type="entry name" value="zf-MYND"/>
    <property type="match status" value="1"/>
</dbReference>